<feature type="signal peptide" evidence="1">
    <location>
        <begin position="1"/>
        <end position="24"/>
    </location>
</feature>
<keyword evidence="1" id="KW-0732">Signal</keyword>
<protein>
    <recommendedName>
        <fullName evidence="4">Lipoprotein</fullName>
    </recommendedName>
</protein>
<accession>A0A068TG88</accession>
<dbReference type="PATRIC" id="fig|1028801.3.peg.5127"/>
<proteinExistence type="predicted"/>
<gene>
    <name evidence="2" type="ORF">RG1141_PA05280</name>
</gene>
<evidence type="ECO:0000313" key="2">
    <source>
        <dbReference type="EMBL" id="CDN57363.1"/>
    </source>
</evidence>
<reference evidence="3" key="1">
    <citation type="journal article" date="2014" name="BMC Genomics">
        <title>Genome sequencing of two Neorhizobium galegae strains reveals a noeT gene responsible for the unusual acetylation of the nodulation factors.</title>
        <authorList>
            <person name="Osterman J."/>
            <person name="Marsh J."/>
            <person name="Laine P.K."/>
            <person name="Zeng Z."/>
            <person name="Alatalo E."/>
            <person name="Sullivan J.T."/>
            <person name="Young J.P."/>
            <person name="Thomas-Oates J."/>
            <person name="Paulin L."/>
            <person name="Lindstrom K."/>
        </authorList>
    </citation>
    <scope>NUCLEOTIDE SEQUENCE [LARGE SCALE GENOMIC DNA]</scope>
    <source>
        <strain evidence="3">HAMBI 1141</strain>
        <plasmid evidence="3">II</plasmid>
    </source>
</reference>
<dbReference type="EMBL" id="HG938356">
    <property type="protein sequence ID" value="CDN57363.1"/>
    <property type="molecule type" value="Genomic_DNA"/>
</dbReference>
<dbReference type="PROSITE" id="PS51257">
    <property type="entry name" value="PROKAR_LIPOPROTEIN"/>
    <property type="match status" value="1"/>
</dbReference>
<name>A0A068TG88_NEOGA</name>
<feature type="chain" id="PRO_5001653961" description="Lipoprotein" evidence="1">
    <location>
        <begin position="25"/>
        <end position="190"/>
    </location>
</feature>
<dbReference type="KEGG" id="ngl:RG1141_PA05280"/>
<evidence type="ECO:0008006" key="4">
    <source>
        <dbReference type="Google" id="ProtNLM"/>
    </source>
</evidence>
<dbReference type="AlphaFoldDB" id="A0A068TG88"/>
<evidence type="ECO:0000313" key="3">
    <source>
        <dbReference type="Proteomes" id="UP000028186"/>
    </source>
</evidence>
<dbReference type="eggNOG" id="ENOG50319DD">
    <property type="taxonomic scope" value="Bacteria"/>
</dbReference>
<keyword evidence="2" id="KW-0614">Plasmid</keyword>
<dbReference type="HOGENOM" id="CLU_126567_0_0_5"/>
<dbReference type="Proteomes" id="UP000028186">
    <property type="component" value="Plasmid pHAMBI1141a"/>
</dbReference>
<geneLocation type="plasmid" evidence="3">
    <name>II</name>
</geneLocation>
<organism evidence="2 3">
    <name type="scientific">Neorhizobium galegae bv. officinalis bv. officinalis str. HAMBI 1141</name>
    <dbReference type="NCBI Taxonomy" id="1028801"/>
    <lineage>
        <taxon>Bacteria</taxon>
        <taxon>Pseudomonadati</taxon>
        <taxon>Pseudomonadota</taxon>
        <taxon>Alphaproteobacteria</taxon>
        <taxon>Hyphomicrobiales</taxon>
        <taxon>Rhizobiaceae</taxon>
        <taxon>Rhizobium/Agrobacterium group</taxon>
        <taxon>Neorhizobium</taxon>
    </lineage>
</organism>
<dbReference type="RefSeq" id="WP_040124499.1">
    <property type="nucleotide sequence ID" value="NZ_HG938356.1"/>
</dbReference>
<sequence length="190" mass="19835">MRLLAVLSMAFGLALAGCSQVAEKAENAANRSFTSYAMGRPYAEVANVNQSTLARLSGSDATFGPMIGGTPLKNGMTVYRHIAPAARTESGSSFGGLVGRSTVSQNNRLSYFLVGADGMVKDWATGSVQGNVSDCVQYIGGIINRCSDMRQVEASLALYDMRVTTRGGQPISAWGEPAVPAAPPAVPPAR</sequence>
<evidence type="ECO:0000256" key="1">
    <source>
        <dbReference type="SAM" id="SignalP"/>
    </source>
</evidence>